<organism evidence="1 2">
    <name type="scientific">Saccharopolyspora oryzae</name>
    <dbReference type="NCBI Taxonomy" id="2997343"/>
    <lineage>
        <taxon>Bacteria</taxon>
        <taxon>Bacillati</taxon>
        <taxon>Actinomycetota</taxon>
        <taxon>Actinomycetes</taxon>
        <taxon>Pseudonocardiales</taxon>
        <taxon>Pseudonocardiaceae</taxon>
        <taxon>Saccharopolyspora</taxon>
    </lineage>
</organism>
<accession>A0ABT4UU24</accession>
<evidence type="ECO:0000313" key="2">
    <source>
        <dbReference type="Proteomes" id="UP001210380"/>
    </source>
</evidence>
<name>A0ABT4UU24_9PSEU</name>
<reference evidence="1 2" key="1">
    <citation type="submission" date="2022-11" db="EMBL/GenBank/DDBJ databases">
        <title>Draft genome sequence of Saccharopolyspora sp. WRP15-2 isolated from rhizosphere soils of wild rice in Thailand.</title>
        <authorList>
            <person name="Duangmal K."/>
            <person name="Kammanee S."/>
            <person name="Muangham S."/>
        </authorList>
    </citation>
    <scope>NUCLEOTIDE SEQUENCE [LARGE SCALE GENOMIC DNA]</scope>
    <source>
        <strain evidence="1 2">WRP15-2</strain>
    </source>
</reference>
<dbReference type="RefSeq" id="WP_270947803.1">
    <property type="nucleotide sequence ID" value="NZ_JAQGLA010000007.1"/>
</dbReference>
<comment type="caution">
    <text evidence="1">The sequence shown here is derived from an EMBL/GenBank/DDBJ whole genome shotgun (WGS) entry which is preliminary data.</text>
</comment>
<protein>
    <submittedName>
        <fullName evidence="1">Uncharacterized protein</fullName>
    </submittedName>
</protein>
<evidence type="ECO:0000313" key="1">
    <source>
        <dbReference type="EMBL" id="MDA3625226.1"/>
    </source>
</evidence>
<keyword evidence="2" id="KW-1185">Reference proteome</keyword>
<gene>
    <name evidence="1" type="ORF">OU415_07255</name>
</gene>
<sequence length="112" mass="11217">MATATPGPHDAYTARQRLAAIKGRAELDAAYAAEVHADPAAAMRAAGFADTEASALSTAHAAAADDPAGVLGTCFDTTCAVSICPPTCVVSIPAIPGVCQQPGSDCHIFSVF</sequence>
<dbReference type="Proteomes" id="UP001210380">
    <property type="component" value="Unassembled WGS sequence"/>
</dbReference>
<proteinExistence type="predicted"/>
<dbReference type="EMBL" id="JAQGLA010000007">
    <property type="protein sequence ID" value="MDA3625226.1"/>
    <property type="molecule type" value="Genomic_DNA"/>
</dbReference>